<evidence type="ECO:0000313" key="3">
    <source>
        <dbReference type="WBParaSite" id="SBAD_0000322101-mRNA-1"/>
    </source>
</evidence>
<proteinExistence type="predicted"/>
<evidence type="ECO:0000313" key="2">
    <source>
        <dbReference type="Proteomes" id="UP000270296"/>
    </source>
</evidence>
<name>A0A183IHI0_9BILA</name>
<evidence type="ECO:0000313" key="1">
    <source>
        <dbReference type="EMBL" id="VDO99916.1"/>
    </source>
</evidence>
<dbReference type="EMBL" id="UZAM01007555">
    <property type="protein sequence ID" value="VDO99916.1"/>
    <property type="molecule type" value="Genomic_DNA"/>
</dbReference>
<accession>A0A183IHI0</accession>
<sequence length="124" mass="13825">MAPRPPIGGSVTDRRLAGNAAVLCNSKLDAPKATFLIFVRSINARYVHRPLIYSDDIFGSIEPNGYLMTDEASELESSDSGRNESEQKQWVVKANTLGKIVDLYQKYNLKKITSFPANDNYVLK</sequence>
<dbReference type="Proteomes" id="UP000270296">
    <property type="component" value="Unassembled WGS sequence"/>
</dbReference>
<protein>
    <submittedName>
        <fullName evidence="3">Ras-associating domain-containing protein</fullName>
    </submittedName>
</protein>
<gene>
    <name evidence="1" type="ORF">SBAD_LOCUS3075</name>
</gene>
<reference evidence="3" key="1">
    <citation type="submission" date="2016-06" db="UniProtKB">
        <authorList>
            <consortium name="WormBaseParasite"/>
        </authorList>
    </citation>
    <scope>IDENTIFICATION</scope>
</reference>
<keyword evidence="2" id="KW-1185">Reference proteome</keyword>
<dbReference type="AlphaFoldDB" id="A0A183IHI0"/>
<dbReference type="WBParaSite" id="SBAD_0000322101-mRNA-1">
    <property type="protein sequence ID" value="SBAD_0000322101-mRNA-1"/>
    <property type="gene ID" value="SBAD_0000322101"/>
</dbReference>
<organism evidence="3">
    <name type="scientific">Soboliphyme baturini</name>
    <dbReference type="NCBI Taxonomy" id="241478"/>
    <lineage>
        <taxon>Eukaryota</taxon>
        <taxon>Metazoa</taxon>
        <taxon>Ecdysozoa</taxon>
        <taxon>Nematoda</taxon>
        <taxon>Enoplea</taxon>
        <taxon>Dorylaimia</taxon>
        <taxon>Dioctophymatida</taxon>
        <taxon>Dioctophymatoidea</taxon>
        <taxon>Soboliphymatidae</taxon>
        <taxon>Soboliphyme</taxon>
    </lineage>
</organism>
<reference evidence="1 2" key="2">
    <citation type="submission" date="2018-11" db="EMBL/GenBank/DDBJ databases">
        <authorList>
            <consortium name="Pathogen Informatics"/>
        </authorList>
    </citation>
    <scope>NUCLEOTIDE SEQUENCE [LARGE SCALE GENOMIC DNA]</scope>
</reference>